<evidence type="ECO:0000256" key="3">
    <source>
        <dbReference type="ARBA" id="ARBA00022833"/>
    </source>
</evidence>
<dbReference type="SMART" id="SM00401">
    <property type="entry name" value="ZnF_GATA"/>
    <property type="match status" value="1"/>
</dbReference>
<proteinExistence type="predicted"/>
<dbReference type="GO" id="GO:0008270">
    <property type="term" value="F:zinc ion binding"/>
    <property type="evidence" value="ECO:0007669"/>
    <property type="project" value="UniProtKB-KW"/>
</dbReference>
<dbReference type="PANTHER" id="PTHR45658">
    <property type="entry name" value="GATA TRANSCRIPTION FACTOR"/>
    <property type="match status" value="1"/>
</dbReference>
<dbReference type="InterPro" id="IPR013088">
    <property type="entry name" value="Znf_NHR/GATA"/>
</dbReference>
<evidence type="ECO:0000256" key="2">
    <source>
        <dbReference type="ARBA" id="ARBA00022771"/>
    </source>
</evidence>
<evidence type="ECO:0000313" key="6">
    <source>
        <dbReference type="EMBL" id="KAK3934979.1"/>
    </source>
</evidence>
<name>A0AAN6MXW5_9PEZI</name>
<keyword evidence="2" id="KW-0863">Zinc-finger</keyword>
<feature type="region of interest" description="Disordered" evidence="4">
    <location>
        <begin position="129"/>
        <end position="156"/>
    </location>
</feature>
<gene>
    <name evidence="6" type="ORF">QBC46DRAFT_272711</name>
</gene>
<feature type="non-terminal residue" evidence="6">
    <location>
        <position position="1"/>
    </location>
</feature>
<feature type="domain" description="GATA-type" evidence="5">
    <location>
        <begin position="151"/>
        <end position="201"/>
    </location>
</feature>
<organism evidence="6 7">
    <name type="scientific">Diplogelasinospora grovesii</name>
    <dbReference type="NCBI Taxonomy" id="303347"/>
    <lineage>
        <taxon>Eukaryota</taxon>
        <taxon>Fungi</taxon>
        <taxon>Dikarya</taxon>
        <taxon>Ascomycota</taxon>
        <taxon>Pezizomycotina</taxon>
        <taxon>Sordariomycetes</taxon>
        <taxon>Sordariomycetidae</taxon>
        <taxon>Sordariales</taxon>
        <taxon>Diplogelasinosporaceae</taxon>
        <taxon>Diplogelasinospora</taxon>
    </lineage>
</organism>
<dbReference type="EMBL" id="MU853948">
    <property type="protein sequence ID" value="KAK3934979.1"/>
    <property type="molecule type" value="Genomic_DNA"/>
</dbReference>
<dbReference type="GO" id="GO:0006355">
    <property type="term" value="P:regulation of DNA-templated transcription"/>
    <property type="evidence" value="ECO:0007669"/>
    <property type="project" value="InterPro"/>
</dbReference>
<evidence type="ECO:0000259" key="5">
    <source>
        <dbReference type="SMART" id="SM00401"/>
    </source>
</evidence>
<keyword evidence="3" id="KW-0862">Zinc</keyword>
<dbReference type="SUPFAM" id="SSF57716">
    <property type="entry name" value="Glucocorticoid receptor-like (DNA-binding domain)"/>
    <property type="match status" value="1"/>
</dbReference>
<comment type="caution">
    <text evidence="6">The sequence shown here is derived from an EMBL/GenBank/DDBJ whole genome shotgun (WGS) entry which is preliminary data.</text>
</comment>
<keyword evidence="7" id="KW-1185">Reference proteome</keyword>
<evidence type="ECO:0000313" key="7">
    <source>
        <dbReference type="Proteomes" id="UP001303473"/>
    </source>
</evidence>
<dbReference type="GO" id="GO:0043565">
    <property type="term" value="F:sequence-specific DNA binding"/>
    <property type="evidence" value="ECO:0007669"/>
    <property type="project" value="InterPro"/>
</dbReference>
<dbReference type="Gene3D" id="3.30.50.10">
    <property type="entry name" value="Erythroid Transcription Factor GATA-1, subunit A"/>
    <property type="match status" value="1"/>
</dbReference>
<dbReference type="InterPro" id="IPR000679">
    <property type="entry name" value="Znf_GATA"/>
</dbReference>
<dbReference type="InterPro" id="IPR051140">
    <property type="entry name" value="GATA_TF"/>
</dbReference>
<reference evidence="7" key="1">
    <citation type="journal article" date="2023" name="Mol. Phylogenet. Evol.">
        <title>Genome-scale phylogeny and comparative genomics of the fungal order Sordariales.</title>
        <authorList>
            <person name="Hensen N."/>
            <person name="Bonometti L."/>
            <person name="Westerberg I."/>
            <person name="Brannstrom I.O."/>
            <person name="Guillou S."/>
            <person name="Cros-Aarteil S."/>
            <person name="Calhoun S."/>
            <person name="Haridas S."/>
            <person name="Kuo A."/>
            <person name="Mondo S."/>
            <person name="Pangilinan J."/>
            <person name="Riley R."/>
            <person name="LaButti K."/>
            <person name="Andreopoulos B."/>
            <person name="Lipzen A."/>
            <person name="Chen C."/>
            <person name="Yan M."/>
            <person name="Daum C."/>
            <person name="Ng V."/>
            <person name="Clum A."/>
            <person name="Steindorff A."/>
            <person name="Ohm R.A."/>
            <person name="Martin F."/>
            <person name="Silar P."/>
            <person name="Natvig D.O."/>
            <person name="Lalanne C."/>
            <person name="Gautier V."/>
            <person name="Ament-Velasquez S.L."/>
            <person name="Kruys A."/>
            <person name="Hutchinson M.I."/>
            <person name="Powell A.J."/>
            <person name="Barry K."/>
            <person name="Miller A.N."/>
            <person name="Grigoriev I.V."/>
            <person name="Debuchy R."/>
            <person name="Gladieux P."/>
            <person name="Hiltunen Thoren M."/>
            <person name="Johannesson H."/>
        </authorList>
    </citation>
    <scope>NUCLEOTIDE SEQUENCE [LARGE SCALE GENOMIC DNA]</scope>
    <source>
        <strain evidence="7">CBS 340.73</strain>
    </source>
</reference>
<keyword evidence="1" id="KW-0479">Metal-binding</keyword>
<protein>
    <recommendedName>
        <fullName evidence="5">GATA-type domain-containing protein</fullName>
    </recommendedName>
</protein>
<dbReference type="Proteomes" id="UP001303473">
    <property type="component" value="Unassembled WGS sequence"/>
</dbReference>
<evidence type="ECO:0000256" key="4">
    <source>
        <dbReference type="SAM" id="MobiDB-lite"/>
    </source>
</evidence>
<sequence>PPATSAQLSPACQTKWLPPHQMQLSSHLVSPQHTPPFEQQVMLTYSDKVDYGRVRGTACQATQNYSHALKMIADASMAVFYFAEATAWQQRGLRIPLRLPTENEVIPFLNKAILQVQKLEEVRNMVQEDEGARDAGGHKGLRPPYHTGQRAPAPRRCHGCNRCETPRTGPLGPRTLCNACGRNYAKSKHRQTLKRKPEPANN</sequence>
<accession>A0AAN6MXW5</accession>
<dbReference type="AlphaFoldDB" id="A0AAN6MXW5"/>
<evidence type="ECO:0000256" key="1">
    <source>
        <dbReference type="ARBA" id="ARBA00022723"/>
    </source>
</evidence>